<protein>
    <submittedName>
        <fullName evidence="4">Lytic transglycosylase domain-containing protein</fullName>
    </submittedName>
</protein>
<dbReference type="Gene3D" id="1.10.530.10">
    <property type="match status" value="1"/>
</dbReference>
<dbReference type="InterPro" id="IPR023346">
    <property type="entry name" value="Lysozyme-like_dom_sf"/>
</dbReference>
<dbReference type="Proteomes" id="UP000305202">
    <property type="component" value="Unassembled WGS sequence"/>
</dbReference>
<dbReference type="CDD" id="cd00254">
    <property type="entry name" value="LT-like"/>
    <property type="match status" value="1"/>
</dbReference>
<name>A0ABY2SFP8_9HYPH</name>
<dbReference type="Pfam" id="PF01464">
    <property type="entry name" value="SLT"/>
    <property type="match status" value="1"/>
</dbReference>
<dbReference type="PANTHER" id="PTHR37423">
    <property type="entry name" value="SOLUBLE LYTIC MUREIN TRANSGLYCOSYLASE-RELATED"/>
    <property type="match status" value="1"/>
</dbReference>
<proteinExistence type="inferred from homology"/>
<feature type="domain" description="Transglycosylase SLT" evidence="3">
    <location>
        <begin position="395"/>
        <end position="496"/>
    </location>
</feature>
<comment type="similarity">
    <text evidence="2">Belongs to the virb1 family.</text>
</comment>
<dbReference type="PANTHER" id="PTHR37423:SF2">
    <property type="entry name" value="MEMBRANE-BOUND LYTIC MUREIN TRANSGLYCOSYLASE C"/>
    <property type="match status" value="1"/>
</dbReference>
<organism evidence="4 5">
    <name type="scientific">Martelella alba</name>
    <dbReference type="NCBI Taxonomy" id="2590451"/>
    <lineage>
        <taxon>Bacteria</taxon>
        <taxon>Pseudomonadati</taxon>
        <taxon>Pseudomonadota</taxon>
        <taxon>Alphaproteobacteria</taxon>
        <taxon>Hyphomicrobiales</taxon>
        <taxon>Aurantimonadaceae</taxon>
        <taxon>Martelella</taxon>
    </lineage>
</organism>
<evidence type="ECO:0000256" key="2">
    <source>
        <dbReference type="ARBA" id="ARBA00009387"/>
    </source>
</evidence>
<dbReference type="SUPFAM" id="SSF53955">
    <property type="entry name" value="Lysozyme-like"/>
    <property type="match status" value="1"/>
</dbReference>
<evidence type="ECO:0000313" key="4">
    <source>
        <dbReference type="EMBL" id="TKI02898.1"/>
    </source>
</evidence>
<accession>A0ABY2SFP8</accession>
<reference evidence="4 5" key="1">
    <citation type="submission" date="2019-04" db="EMBL/GenBank/DDBJ databases">
        <authorList>
            <person name="Li M."/>
            <person name="Gao C."/>
        </authorList>
    </citation>
    <scope>NUCLEOTIDE SEQUENCE [LARGE SCALE GENOMIC DNA]</scope>
    <source>
        <strain evidence="4 5">BGMRC 2031</strain>
    </source>
</reference>
<comment type="similarity">
    <text evidence="1">Belongs to the transglycosylase Slt family.</text>
</comment>
<evidence type="ECO:0000313" key="5">
    <source>
        <dbReference type="Proteomes" id="UP000305202"/>
    </source>
</evidence>
<gene>
    <name evidence="4" type="ORF">FCN80_23595</name>
</gene>
<sequence length="597" mass="65772">MANSFDFELKADDQVSASIQRIDEAVKNLLPNLTKTQDGLKLGGQESLDGLDKLNFSFKNMAKNARDGVQFIGDLVPPLKMVAGLTVGLGGIAKVINTVKNSVVEFAGSGYRIETTAKNIGMATRAFQELTGAMVENGAERDKAESSITDLFSRANNAIQGLDPQFEGLLQSKGIGLYYNDQGVVDMNRLLDDMHKKLVQMTPALQAVFGDKTGLSPEMLNYLRQSTDQIQRLKEQAQRDGLIFSDQDIQNALAFRDDINQVGAAWDGMLMKSQSWLGQSDLIRNSLDEIKQLMVNGPDNVAIGSILTWNNGGKQADILRKAEGDENFKKTLSFKEKTDLYLGYASKELLDKIDSYYGPIWQAQQLYSDVQKLYVQPPSYNSQSNGNVQGTTLFPQLEKKFQLPPGILNRVYQAESSGGKHLYSSAGAEGPFQFMPDTGRDYGLNSRDDRMDFGKSSEAAAKYLSDLLRMFDGDVAKAVAAYNWGPMRVRVHGLYHAPKETRDYLNRIMPGLPSYSPVSPQMSPEDSNPIVAPPYRINSEQLVTNASSSAQDIANAIAMAMKDSKTQIELTITNGQTGEKRIINTEGSKISTSMSYQ</sequence>
<comment type="caution">
    <text evidence="4">The sequence shown here is derived from an EMBL/GenBank/DDBJ whole genome shotgun (WGS) entry which is preliminary data.</text>
</comment>
<keyword evidence="5" id="KW-1185">Reference proteome</keyword>
<evidence type="ECO:0000259" key="3">
    <source>
        <dbReference type="Pfam" id="PF01464"/>
    </source>
</evidence>
<dbReference type="RefSeq" id="WP_136992771.1">
    <property type="nucleotide sequence ID" value="NZ_SZPQ01000058.1"/>
</dbReference>
<evidence type="ECO:0000256" key="1">
    <source>
        <dbReference type="ARBA" id="ARBA00007734"/>
    </source>
</evidence>
<dbReference type="InterPro" id="IPR008258">
    <property type="entry name" value="Transglycosylase_SLT_dom_1"/>
</dbReference>
<dbReference type="EMBL" id="SZPQ01000058">
    <property type="protein sequence ID" value="TKI02898.1"/>
    <property type="molecule type" value="Genomic_DNA"/>
</dbReference>